<keyword evidence="6 8" id="KW-0413">Isomerase</keyword>
<dbReference type="Pfam" id="PF00254">
    <property type="entry name" value="FKBP_C"/>
    <property type="match status" value="1"/>
</dbReference>
<dbReference type="InterPro" id="IPR008881">
    <property type="entry name" value="Trigger_fac_ribosome-bd_bac"/>
</dbReference>
<dbReference type="GO" id="GO:0015031">
    <property type="term" value="P:protein transport"/>
    <property type="evidence" value="ECO:0007669"/>
    <property type="project" value="InterPro"/>
</dbReference>
<dbReference type="InterPro" id="IPR008880">
    <property type="entry name" value="Trigger_fac_C"/>
</dbReference>
<dbReference type="InterPro" id="IPR027304">
    <property type="entry name" value="Trigger_fact/SurA_dom_sf"/>
</dbReference>
<dbReference type="NCBIfam" id="TIGR00115">
    <property type="entry name" value="tig"/>
    <property type="match status" value="1"/>
</dbReference>
<dbReference type="SUPFAM" id="SSF102735">
    <property type="entry name" value="Trigger factor ribosome-binding domain"/>
    <property type="match status" value="1"/>
</dbReference>
<sequence>MKANAERVEKNTVLLEIELDAEQFSQAVEKAYRKLVKKVNIPGFRKGKAPRMVFDRFIGKEALYEDAMETLVPEAYLEAVKETGIEPIERPHMEIVQAEEGKPVVLKAKVQVKPEVTVGEYKGLEAVKRDVKITPEDIDRELERLQNRHCKVLTLQEGIVEKGDTAQIDFLGTIDNMPFPGGEGKDYYLEIGSGSFIPGFEEQLVGMSVGETRGVFVTFPKNYHSEQLAGKDASFTVTLKSIKRKELAPLDDEFAKDVSEFDTLEELREDIGNKLKKAAEEMNSFRMKQETVEKAVKNAEVEVPEIMIEDQLKEMLQSMENRMLNQGVNLKTYLQYTQKSFEELKEEMRPDAEAGVKTNLVLEAIAKAENIKASEEEIKEEVRKMAEGYKQDPDEFYQMLEREGQFDFIANGIIREKTVQFLIDNAVIVEETKEDTKVENEE</sequence>
<dbReference type="PANTHER" id="PTHR30560:SF3">
    <property type="entry name" value="TRIGGER FACTOR-LIKE PROTEIN TIG, CHLOROPLASTIC"/>
    <property type="match status" value="1"/>
</dbReference>
<dbReference type="FunFam" id="3.10.50.40:FF:000001">
    <property type="entry name" value="Trigger factor"/>
    <property type="match status" value="1"/>
</dbReference>
<dbReference type="InterPro" id="IPR036611">
    <property type="entry name" value="Trigger_fac_ribosome-bd_sf"/>
</dbReference>
<dbReference type="SUPFAM" id="SSF109998">
    <property type="entry name" value="Triger factor/SurA peptide-binding domain-like"/>
    <property type="match status" value="1"/>
</dbReference>
<proteinExistence type="inferred from homology"/>
<evidence type="ECO:0000256" key="1">
    <source>
        <dbReference type="ARBA" id="ARBA00000971"/>
    </source>
</evidence>
<evidence type="ECO:0000256" key="4">
    <source>
        <dbReference type="ARBA" id="ARBA00023110"/>
    </source>
</evidence>
<reference evidence="8" key="1">
    <citation type="submission" date="2019-03" db="EMBL/GenBank/DDBJ databases">
        <authorList>
            <person name="Hao L."/>
        </authorList>
    </citation>
    <scope>NUCLEOTIDE SEQUENCE</scope>
</reference>
<dbReference type="Pfam" id="PF05698">
    <property type="entry name" value="Trigger_C"/>
    <property type="match status" value="1"/>
</dbReference>
<dbReference type="PANTHER" id="PTHR30560">
    <property type="entry name" value="TRIGGER FACTOR CHAPERONE AND PEPTIDYL-PROLYL CIS/TRANS ISOMERASE"/>
    <property type="match status" value="1"/>
</dbReference>
<dbReference type="GO" id="GO:0043335">
    <property type="term" value="P:protein unfolding"/>
    <property type="evidence" value="ECO:0007669"/>
    <property type="project" value="TreeGrafter"/>
</dbReference>
<keyword evidence="5" id="KW-0143">Chaperone</keyword>
<dbReference type="GO" id="GO:0051083">
    <property type="term" value="P:'de novo' cotranslational protein folding"/>
    <property type="evidence" value="ECO:0007669"/>
    <property type="project" value="TreeGrafter"/>
</dbReference>
<organism evidence="8">
    <name type="scientific">anaerobic digester metagenome</name>
    <dbReference type="NCBI Taxonomy" id="1263854"/>
    <lineage>
        <taxon>unclassified sequences</taxon>
        <taxon>metagenomes</taxon>
        <taxon>ecological metagenomes</taxon>
    </lineage>
</organism>
<dbReference type="GO" id="GO:0003755">
    <property type="term" value="F:peptidyl-prolyl cis-trans isomerase activity"/>
    <property type="evidence" value="ECO:0007669"/>
    <property type="project" value="UniProtKB-KW"/>
</dbReference>
<protein>
    <recommendedName>
        <fullName evidence="3">peptidylprolyl isomerase</fullName>
        <ecNumber evidence="3">5.2.1.8</ecNumber>
    </recommendedName>
</protein>
<comment type="catalytic activity">
    <reaction evidence="1">
        <text>[protein]-peptidylproline (omega=180) = [protein]-peptidylproline (omega=0)</text>
        <dbReference type="Rhea" id="RHEA:16237"/>
        <dbReference type="Rhea" id="RHEA-COMP:10747"/>
        <dbReference type="Rhea" id="RHEA-COMP:10748"/>
        <dbReference type="ChEBI" id="CHEBI:83833"/>
        <dbReference type="ChEBI" id="CHEBI:83834"/>
        <dbReference type="EC" id="5.2.1.8"/>
    </reaction>
</comment>
<evidence type="ECO:0000256" key="6">
    <source>
        <dbReference type="ARBA" id="ARBA00023235"/>
    </source>
</evidence>
<comment type="similarity">
    <text evidence="2">Belongs to the FKBP-type PPIase family. Tig subfamily.</text>
</comment>
<evidence type="ECO:0000256" key="5">
    <source>
        <dbReference type="ARBA" id="ARBA00023186"/>
    </source>
</evidence>
<name>A0A485LY85_9ZZZZ</name>
<keyword evidence="4" id="KW-0697">Rotamase</keyword>
<gene>
    <name evidence="8" type="primary">tig</name>
    <name evidence="8" type="ORF">SCFA_1690003</name>
</gene>
<dbReference type="Gene3D" id="1.10.3120.10">
    <property type="entry name" value="Trigger factor, C-terminal domain"/>
    <property type="match status" value="1"/>
</dbReference>
<dbReference type="HAMAP" id="MF_00303">
    <property type="entry name" value="Trigger_factor_Tig"/>
    <property type="match status" value="1"/>
</dbReference>
<dbReference type="InterPro" id="IPR005215">
    <property type="entry name" value="Trig_fac"/>
</dbReference>
<dbReference type="InterPro" id="IPR001179">
    <property type="entry name" value="PPIase_FKBP_dom"/>
</dbReference>
<dbReference type="InterPro" id="IPR037041">
    <property type="entry name" value="Trigger_fac_C_sf"/>
</dbReference>
<evidence type="ECO:0000313" key="8">
    <source>
        <dbReference type="EMBL" id="VFU12330.1"/>
    </source>
</evidence>
<evidence type="ECO:0000259" key="7">
    <source>
        <dbReference type="PROSITE" id="PS50059"/>
    </source>
</evidence>
<accession>A0A485LY85</accession>
<dbReference type="PIRSF" id="PIRSF003095">
    <property type="entry name" value="Trigger_factor"/>
    <property type="match status" value="1"/>
</dbReference>
<dbReference type="EMBL" id="CAADRN010000078">
    <property type="protein sequence ID" value="VFU12330.1"/>
    <property type="molecule type" value="Genomic_DNA"/>
</dbReference>
<dbReference type="Gene3D" id="3.10.50.40">
    <property type="match status" value="1"/>
</dbReference>
<evidence type="ECO:0000256" key="3">
    <source>
        <dbReference type="ARBA" id="ARBA00013194"/>
    </source>
</evidence>
<dbReference type="InterPro" id="IPR046357">
    <property type="entry name" value="PPIase_dom_sf"/>
</dbReference>
<dbReference type="PROSITE" id="PS50059">
    <property type="entry name" value="FKBP_PPIASE"/>
    <property type="match status" value="1"/>
</dbReference>
<dbReference type="GO" id="GO:0043022">
    <property type="term" value="F:ribosome binding"/>
    <property type="evidence" value="ECO:0007669"/>
    <property type="project" value="TreeGrafter"/>
</dbReference>
<dbReference type="GO" id="GO:0044183">
    <property type="term" value="F:protein folding chaperone"/>
    <property type="evidence" value="ECO:0007669"/>
    <property type="project" value="TreeGrafter"/>
</dbReference>
<dbReference type="SUPFAM" id="SSF54534">
    <property type="entry name" value="FKBP-like"/>
    <property type="match status" value="1"/>
</dbReference>
<dbReference type="AlphaFoldDB" id="A0A485LY85"/>
<dbReference type="Pfam" id="PF05697">
    <property type="entry name" value="Trigger_N"/>
    <property type="match status" value="1"/>
</dbReference>
<evidence type="ECO:0000256" key="2">
    <source>
        <dbReference type="ARBA" id="ARBA00005464"/>
    </source>
</evidence>
<dbReference type="Gene3D" id="3.30.70.1050">
    <property type="entry name" value="Trigger factor ribosome-binding domain"/>
    <property type="match status" value="1"/>
</dbReference>
<dbReference type="EC" id="5.2.1.8" evidence="3"/>
<feature type="domain" description="PPIase FKBP-type" evidence="7">
    <location>
        <begin position="163"/>
        <end position="245"/>
    </location>
</feature>